<gene>
    <name evidence="2" type="ORF">Tco_1029593</name>
</gene>
<feature type="region of interest" description="Disordered" evidence="1">
    <location>
        <begin position="1"/>
        <end position="22"/>
    </location>
</feature>
<keyword evidence="3" id="KW-1185">Reference proteome</keyword>
<evidence type="ECO:0000313" key="2">
    <source>
        <dbReference type="EMBL" id="GJT70307.1"/>
    </source>
</evidence>
<dbReference type="EMBL" id="BQNB010018065">
    <property type="protein sequence ID" value="GJT70307.1"/>
    <property type="molecule type" value="Genomic_DNA"/>
</dbReference>
<comment type="caution">
    <text evidence="2">The sequence shown here is derived from an EMBL/GenBank/DDBJ whole genome shotgun (WGS) entry which is preliminary data.</text>
</comment>
<protein>
    <recommendedName>
        <fullName evidence="4">No apical meristem-associated C-terminal domain-containing protein</fullName>
    </recommendedName>
</protein>
<reference evidence="2" key="1">
    <citation type="journal article" date="2022" name="Int. J. Mol. Sci.">
        <title>Draft Genome of Tanacetum Coccineum: Genomic Comparison of Closely Related Tanacetum-Family Plants.</title>
        <authorList>
            <person name="Yamashiro T."/>
            <person name="Shiraishi A."/>
            <person name="Nakayama K."/>
            <person name="Satake H."/>
        </authorList>
    </citation>
    <scope>NUCLEOTIDE SEQUENCE</scope>
</reference>
<evidence type="ECO:0000313" key="3">
    <source>
        <dbReference type="Proteomes" id="UP001151760"/>
    </source>
</evidence>
<organism evidence="2 3">
    <name type="scientific">Tanacetum coccineum</name>
    <dbReference type="NCBI Taxonomy" id="301880"/>
    <lineage>
        <taxon>Eukaryota</taxon>
        <taxon>Viridiplantae</taxon>
        <taxon>Streptophyta</taxon>
        <taxon>Embryophyta</taxon>
        <taxon>Tracheophyta</taxon>
        <taxon>Spermatophyta</taxon>
        <taxon>Magnoliopsida</taxon>
        <taxon>eudicotyledons</taxon>
        <taxon>Gunneridae</taxon>
        <taxon>Pentapetalae</taxon>
        <taxon>asterids</taxon>
        <taxon>campanulids</taxon>
        <taxon>Asterales</taxon>
        <taxon>Asteraceae</taxon>
        <taxon>Asteroideae</taxon>
        <taxon>Anthemideae</taxon>
        <taxon>Anthemidinae</taxon>
        <taxon>Tanacetum</taxon>
    </lineage>
</organism>
<sequence length="85" mass="9725">MDKARDVAKKKGSKASGSSSMNDDALAWLMVTEMTNQKKEQREAFLEIKRRDVECREREISTPRRHKVLSPVIRSLDHRAADGNI</sequence>
<reference evidence="2" key="2">
    <citation type="submission" date="2022-01" db="EMBL/GenBank/DDBJ databases">
        <authorList>
            <person name="Yamashiro T."/>
            <person name="Shiraishi A."/>
            <person name="Satake H."/>
            <person name="Nakayama K."/>
        </authorList>
    </citation>
    <scope>NUCLEOTIDE SEQUENCE</scope>
</reference>
<proteinExistence type="predicted"/>
<dbReference type="Proteomes" id="UP001151760">
    <property type="component" value="Unassembled WGS sequence"/>
</dbReference>
<evidence type="ECO:0008006" key="4">
    <source>
        <dbReference type="Google" id="ProtNLM"/>
    </source>
</evidence>
<evidence type="ECO:0000256" key="1">
    <source>
        <dbReference type="SAM" id="MobiDB-lite"/>
    </source>
</evidence>
<name>A0ABQ5G3V8_9ASTR</name>
<accession>A0ABQ5G3V8</accession>